<dbReference type="Gene3D" id="2.30.30.40">
    <property type="entry name" value="SH3 Domains"/>
    <property type="match status" value="1"/>
</dbReference>
<evidence type="ECO:0000256" key="2">
    <source>
        <dbReference type="ARBA" id="ARBA00022860"/>
    </source>
</evidence>
<dbReference type="PROSITE" id="PS50002">
    <property type="entry name" value="SH3"/>
    <property type="match status" value="1"/>
</dbReference>
<dbReference type="InterPro" id="IPR035507">
    <property type="entry name" value="Ie/If_SH3"/>
</dbReference>
<evidence type="ECO:0000313" key="8">
    <source>
        <dbReference type="EMBL" id="WAR29963.1"/>
    </source>
</evidence>
<name>A0ABY7G9R7_MYAAR</name>
<feature type="compositionally biased region" description="Basic residues" evidence="5">
    <location>
        <begin position="110"/>
        <end position="119"/>
    </location>
</feature>
<dbReference type="InterPro" id="IPR000315">
    <property type="entry name" value="Znf_B-box"/>
</dbReference>
<feature type="domain" description="B box-type" evidence="7">
    <location>
        <begin position="18"/>
        <end position="58"/>
    </location>
</feature>
<keyword evidence="1 4" id="KW-0728">SH3 domain</keyword>
<dbReference type="PRINTS" id="PR00499">
    <property type="entry name" value="P67PHOX"/>
</dbReference>
<dbReference type="PROSITE" id="PS50119">
    <property type="entry name" value="ZF_BBOX"/>
    <property type="match status" value="1"/>
</dbReference>
<sequence>MYPSANSDFVFEYNCLPCAKSKRNSEAESYCVDCKSQMCTPCLEAHNRLYSGHTVFGHTQRSKWGGLQEQHTKEMGSCNKSFTDRKLCRQRSEKDQHAHHHTNGGGKPKPGCRHPKPSSKLKPPSLQCRTLYAYDAQDTDELSFNEGDIIDIVTEDSAGWWTGTLRGKDGLFPANYAEKI</sequence>
<dbReference type="PRINTS" id="PR00452">
    <property type="entry name" value="SH3DOMAIN"/>
</dbReference>
<dbReference type="InterPro" id="IPR001452">
    <property type="entry name" value="SH3_domain"/>
</dbReference>
<dbReference type="CDD" id="cd11827">
    <property type="entry name" value="SH3_MyoIe_If_like"/>
    <property type="match status" value="1"/>
</dbReference>
<evidence type="ECO:0000256" key="4">
    <source>
        <dbReference type="PROSITE-ProRule" id="PRU00192"/>
    </source>
</evidence>
<organism evidence="8 9">
    <name type="scientific">Mya arenaria</name>
    <name type="common">Soft-shell clam</name>
    <dbReference type="NCBI Taxonomy" id="6604"/>
    <lineage>
        <taxon>Eukaryota</taxon>
        <taxon>Metazoa</taxon>
        <taxon>Spiralia</taxon>
        <taxon>Lophotrochozoa</taxon>
        <taxon>Mollusca</taxon>
        <taxon>Bivalvia</taxon>
        <taxon>Autobranchia</taxon>
        <taxon>Heteroconchia</taxon>
        <taxon>Euheterodonta</taxon>
        <taxon>Imparidentia</taxon>
        <taxon>Neoheterodontei</taxon>
        <taxon>Myida</taxon>
        <taxon>Myoidea</taxon>
        <taxon>Myidae</taxon>
        <taxon>Mya</taxon>
    </lineage>
</organism>
<evidence type="ECO:0000256" key="1">
    <source>
        <dbReference type="ARBA" id="ARBA00022443"/>
    </source>
</evidence>
<evidence type="ECO:0000256" key="3">
    <source>
        <dbReference type="PROSITE-ProRule" id="PRU00024"/>
    </source>
</evidence>
<dbReference type="EMBL" id="CP111027">
    <property type="protein sequence ID" value="WAR29963.1"/>
    <property type="molecule type" value="Genomic_DNA"/>
</dbReference>
<keyword evidence="3" id="KW-0863">Zinc-finger</keyword>
<protein>
    <submittedName>
        <fullName evidence="8">MYO1E-like protein</fullName>
    </submittedName>
</protein>
<dbReference type="PANTHER" id="PTHR14167">
    <property type="entry name" value="SH3 DOMAIN-CONTAINING"/>
    <property type="match status" value="1"/>
</dbReference>
<accession>A0ABY7G9R7</accession>
<dbReference type="Proteomes" id="UP001164746">
    <property type="component" value="Chromosome 16"/>
</dbReference>
<gene>
    <name evidence="8" type="ORF">MAR_003531</name>
</gene>
<dbReference type="SUPFAM" id="SSF50044">
    <property type="entry name" value="SH3-domain"/>
    <property type="match status" value="1"/>
</dbReference>
<dbReference type="Pfam" id="PF00018">
    <property type="entry name" value="SH3_1"/>
    <property type="match status" value="1"/>
</dbReference>
<evidence type="ECO:0000313" key="9">
    <source>
        <dbReference type="Proteomes" id="UP001164746"/>
    </source>
</evidence>
<feature type="domain" description="SH3" evidence="6">
    <location>
        <begin position="123"/>
        <end position="180"/>
    </location>
</feature>
<reference evidence="8" key="1">
    <citation type="submission" date="2022-11" db="EMBL/GenBank/DDBJ databases">
        <title>Centuries of genome instability and evolution in soft-shell clam transmissible cancer (bioRxiv).</title>
        <authorList>
            <person name="Hart S.F.M."/>
            <person name="Yonemitsu M.A."/>
            <person name="Giersch R.M."/>
            <person name="Beal B.F."/>
            <person name="Arriagada G."/>
            <person name="Davis B.W."/>
            <person name="Ostrander E.A."/>
            <person name="Goff S.P."/>
            <person name="Metzger M.J."/>
        </authorList>
    </citation>
    <scope>NUCLEOTIDE SEQUENCE</scope>
    <source>
        <strain evidence="8">MELC-2E11</strain>
        <tissue evidence="8">Siphon/mantle</tissue>
    </source>
</reference>
<proteinExistence type="predicted"/>
<keyword evidence="9" id="KW-1185">Reference proteome</keyword>
<dbReference type="PANTHER" id="PTHR14167:SF6">
    <property type="entry name" value="SH3 DOMAIN-CONTAINING KINASE-BINDING PROTEIN 1"/>
    <property type="match status" value="1"/>
</dbReference>
<evidence type="ECO:0000259" key="7">
    <source>
        <dbReference type="PROSITE" id="PS50119"/>
    </source>
</evidence>
<keyword evidence="3" id="KW-0479">Metal-binding</keyword>
<dbReference type="InterPro" id="IPR036028">
    <property type="entry name" value="SH3-like_dom_sf"/>
</dbReference>
<keyword evidence="2" id="KW-0112">Calmodulin-binding</keyword>
<feature type="region of interest" description="Disordered" evidence="5">
    <location>
        <begin position="88"/>
        <end position="124"/>
    </location>
</feature>
<dbReference type="SMART" id="SM00326">
    <property type="entry name" value="SH3"/>
    <property type="match status" value="1"/>
</dbReference>
<dbReference type="InterPro" id="IPR050384">
    <property type="entry name" value="Endophilin_SH3RF"/>
</dbReference>
<evidence type="ECO:0000259" key="6">
    <source>
        <dbReference type="PROSITE" id="PS50002"/>
    </source>
</evidence>
<evidence type="ECO:0000256" key="5">
    <source>
        <dbReference type="SAM" id="MobiDB-lite"/>
    </source>
</evidence>
<keyword evidence="3" id="KW-0862">Zinc</keyword>